<evidence type="ECO:0000256" key="1">
    <source>
        <dbReference type="ARBA" id="ARBA00006611"/>
    </source>
</evidence>
<reference evidence="4" key="1">
    <citation type="journal article" date="2015" name="PeerJ">
        <title>First genomic representation of candidate bacterial phylum KSB3 points to enhanced environmental sensing as a trigger of wastewater bulking.</title>
        <authorList>
            <person name="Sekiguchi Y."/>
            <person name="Ohashi A."/>
            <person name="Parks D.H."/>
            <person name="Yamauchi T."/>
            <person name="Tyson G.W."/>
            <person name="Hugenholtz P."/>
        </authorList>
    </citation>
    <scope>NUCLEOTIDE SEQUENCE [LARGE SCALE GENOMIC DNA]</scope>
</reference>
<comment type="similarity">
    <text evidence="1">Belongs to the GSP E family.</text>
</comment>
<dbReference type="PANTHER" id="PTHR30486:SF12">
    <property type="entry name" value="TYPE IV PILUS ATPASE PILU"/>
    <property type="match status" value="1"/>
</dbReference>
<feature type="compositionally biased region" description="Low complexity" evidence="2">
    <location>
        <begin position="386"/>
        <end position="403"/>
    </location>
</feature>
<dbReference type="InterPro" id="IPR006321">
    <property type="entry name" value="PilT/PilU"/>
</dbReference>
<dbReference type="HOGENOM" id="CLU_013446_4_0_0"/>
<dbReference type="SMART" id="SM00382">
    <property type="entry name" value="AAA"/>
    <property type="match status" value="1"/>
</dbReference>
<dbReference type="Pfam" id="PF00437">
    <property type="entry name" value="T2SSE"/>
    <property type="match status" value="1"/>
</dbReference>
<dbReference type="CDD" id="cd01131">
    <property type="entry name" value="PilT"/>
    <property type="match status" value="1"/>
</dbReference>
<dbReference type="AlphaFoldDB" id="A0A081BNN1"/>
<evidence type="ECO:0000313" key="4">
    <source>
        <dbReference type="EMBL" id="GAK51997.1"/>
    </source>
</evidence>
<dbReference type="InterPro" id="IPR027417">
    <property type="entry name" value="P-loop_NTPase"/>
</dbReference>
<dbReference type="Gene3D" id="3.40.50.300">
    <property type="entry name" value="P-loop containing nucleotide triphosphate hydrolases"/>
    <property type="match status" value="1"/>
</dbReference>
<name>A0A081BNN1_9BACT</name>
<dbReference type="GO" id="GO:0005524">
    <property type="term" value="F:ATP binding"/>
    <property type="evidence" value="ECO:0007669"/>
    <property type="project" value="InterPro"/>
</dbReference>
<dbReference type="PROSITE" id="PS00662">
    <property type="entry name" value="T2SP_E"/>
    <property type="match status" value="1"/>
</dbReference>
<dbReference type="InterPro" id="IPR003593">
    <property type="entry name" value="AAA+_ATPase"/>
</dbReference>
<dbReference type="NCBIfam" id="TIGR01420">
    <property type="entry name" value="pilT_fam"/>
    <property type="match status" value="1"/>
</dbReference>
<evidence type="ECO:0000259" key="3">
    <source>
        <dbReference type="PROSITE" id="PS00662"/>
    </source>
</evidence>
<feature type="domain" description="Bacterial type II secretion system protein E" evidence="3">
    <location>
        <begin position="201"/>
        <end position="215"/>
    </location>
</feature>
<sequence length="403" mass="44851">MASAGESMNIQDLLKLMVERGASDLHLKVGNPPVLRINGDLHILKEMPRLQREDTVAVASQILNKKQKTIFNDNFEIDFAHSVPGLGRFRCNAFLQRGSVGIVFRAIPTTIKTVEELRLPVVLNQLALEPRGLILVTGITGSGKTTSLAAMIQHINQNLDVHVITIEDPIEYMHRDQRALINQREIGADTKSFSTALRSALRQDPDVILVGEMRDRETIETAITAAETGHLVMSTLHTADAMGTINRVISMFPAYQQNQIRLELGEVLKATLSMRLIPKKDGKGRVPAVEVMIITDIIRQAIIEPEKTMRIPEYIEAGRSQYGMQSFDQALLDLFRQDLISYEEALLNCTRPADFALKVKGIQSTEESVHAMAAEKQADENVFKNSPESKSSNSSSDSMFTKF</sequence>
<dbReference type="PANTHER" id="PTHR30486">
    <property type="entry name" value="TWITCHING MOTILITY PROTEIN PILT"/>
    <property type="match status" value="1"/>
</dbReference>
<dbReference type="InterPro" id="IPR001482">
    <property type="entry name" value="T2SS/T4SS_dom"/>
</dbReference>
<dbReference type="SUPFAM" id="SSF52540">
    <property type="entry name" value="P-loop containing nucleoside triphosphate hydrolases"/>
    <property type="match status" value="1"/>
</dbReference>
<evidence type="ECO:0000256" key="2">
    <source>
        <dbReference type="SAM" id="MobiDB-lite"/>
    </source>
</evidence>
<dbReference type="EMBL" id="DF820458">
    <property type="protein sequence ID" value="GAK51997.1"/>
    <property type="molecule type" value="Genomic_DNA"/>
</dbReference>
<dbReference type="STRING" id="1499966.U14_03243"/>
<protein>
    <submittedName>
        <fullName evidence="4">Twitching motility protein</fullName>
    </submittedName>
</protein>
<dbReference type="Proteomes" id="UP000030700">
    <property type="component" value="Unassembled WGS sequence"/>
</dbReference>
<organism evidence="4">
    <name type="scientific">Candidatus Moduliflexus flocculans</name>
    <dbReference type="NCBI Taxonomy" id="1499966"/>
    <lineage>
        <taxon>Bacteria</taxon>
        <taxon>Candidatus Moduliflexota</taxon>
        <taxon>Candidatus Moduliflexia</taxon>
        <taxon>Candidatus Moduliflexales</taxon>
        <taxon>Candidatus Moduliflexaceae</taxon>
    </lineage>
</organism>
<dbReference type="InterPro" id="IPR050921">
    <property type="entry name" value="T4SS_GSP_E_ATPase"/>
</dbReference>
<gene>
    <name evidence="4" type="ORF">U14_03243</name>
</gene>
<proteinExistence type="inferred from homology"/>
<feature type="region of interest" description="Disordered" evidence="2">
    <location>
        <begin position="373"/>
        <end position="403"/>
    </location>
</feature>
<evidence type="ECO:0000313" key="5">
    <source>
        <dbReference type="Proteomes" id="UP000030700"/>
    </source>
</evidence>
<accession>A0A081BNN1</accession>
<dbReference type="Gene3D" id="3.30.450.90">
    <property type="match status" value="1"/>
</dbReference>
<dbReference type="GO" id="GO:0016887">
    <property type="term" value="F:ATP hydrolysis activity"/>
    <property type="evidence" value="ECO:0007669"/>
    <property type="project" value="InterPro"/>
</dbReference>
<keyword evidence="5" id="KW-1185">Reference proteome</keyword>